<keyword evidence="5 7" id="KW-0496">Mitochondrion</keyword>
<evidence type="ECO:0000256" key="7">
    <source>
        <dbReference type="RuleBase" id="RU364114"/>
    </source>
</evidence>
<dbReference type="GO" id="GO:0032981">
    <property type="term" value="P:mitochondrial respiratory chain complex I assembly"/>
    <property type="evidence" value="ECO:0007669"/>
    <property type="project" value="TreeGrafter"/>
</dbReference>
<evidence type="ECO:0000256" key="3">
    <source>
        <dbReference type="ARBA" id="ARBA00022603"/>
    </source>
</evidence>
<comment type="function">
    <text evidence="7">Arginine methyltransferase involved in the assembly or stability of mitochondrial NADH:ubiquinone oxidoreductase complex (complex I).</text>
</comment>
<keyword evidence="3 7" id="KW-0489">Methyltransferase</keyword>
<comment type="catalytic activity">
    <reaction evidence="6 7">
        <text>L-arginyl-[protein] + 2 S-adenosyl-L-methionine = N(omega),N(omega)'-dimethyl-L-arginyl-[protein] + 2 S-adenosyl-L-homocysteine + 2 H(+)</text>
        <dbReference type="Rhea" id="RHEA:48108"/>
        <dbReference type="Rhea" id="RHEA-COMP:10532"/>
        <dbReference type="Rhea" id="RHEA-COMP:11992"/>
        <dbReference type="ChEBI" id="CHEBI:15378"/>
        <dbReference type="ChEBI" id="CHEBI:29965"/>
        <dbReference type="ChEBI" id="CHEBI:57856"/>
        <dbReference type="ChEBI" id="CHEBI:59789"/>
        <dbReference type="ChEBI" id="CHEBI:88221"/>
        <dbReference type="EC" id="2.1.1.320"/>
    </reaction>
</comment>
<gene>
    <name evidence="8" type="ORF">O3M35_000118</name>
</gene>
<dbReference type="GO" id="GO:0035243">
    <property type="term" value="F:protein-arginine omega-N symmetric methyltransferase activity"/>
    <property type="evidence" value="ECO:0007669"/>
    <property type="project" value="UniProtKB-EC"/>
</dbReference>
<dbReference type="Pfam" id="PF02636">
    <property type="entry name" value="Methyltransf_28"/>
    <property type="match status" value="1"/>
</dbReference>
<dbReference type="Gene3D" id="3.40.50.12710">
    <property type="match status" value="1"/>
</dbReference>
<keyword evidence="9" id="KW-1185">Reference proteome</keyword>
<comment type="similarity">
    <text evidence="2 7">Belongs to the NDUFAF7 family.</text>
</comment>
<proteinExistence type="inferred from homology"/>
<accession>A0AAW1DS79</accession>
<evidence type="ECO:0000313" key="8">
    <source>
        <dbReference type="EMBL" id="KAK9511470.1"/>
    </source>
</evidence>
<keyword evidence="4 7" id="KW-0808">Transferase</keyword>
<dbReference type="InterPro" id="IPR038375">
    <property type="entry name" value="NDUFAF7_sf"/>
</dbReference>
<comment type="subcellular location">
    <subcellularLocation>
        <location evidence="1 7">Mitochondrion</location>
    </subcellularLocation>
</comment>
<protein>
    <recommendedName>
        <fullName evidence="7">Protein arginine methyltransferase NDUFAF7</fullName>
        <ecNumber evidence="7">2.1.1.320</ecNumber>
    </recommendedName>
</protein>
<dbReference type="EC" id="2.1.1.320" evidence="7"/>
<evidence type="ECO:0000256" key="4">
    <source>
        <dbReference type="ARBA" id="ARBA00022679"/>
    </source>
</evidence>
<dbReference type="GO" id="GO:0032259">
    <property type="term" value="P:methylation"/>
    <property type="evidence" value="ECO:0007669"/>
    <property type="project" value="UniProtKB-KW"/>
</dbReference>
<sequence>MCGPISIADYMREVLTNPKSGYYMKNDVFGQQGDFITSPEISQLFGEILAVWTISEWQKLGKPIPCQLVEFGPGRGTMLKDILRVYKRLGIFEEEEGLSVHLVEVSRAMSNIQAEMICDENSVKLLDETNPSNLGCYQTALCKQTSAPVFWYSDLQFVPKLFSIVLAHEFFDALPIHKFQKVGNEWKEVLIDIAEGSETELRFVLSRSPTPASVLLTKNESKHDHLEISPQTGVIMEELARRLEENGGFALVIDYGHNGDKTDTFRAFKRHSLHDPLVDPGTADLTADVDFSYLRKVTADKLISLGPITQRTFLSNMHIDTRLKMLLAKCPNMETQNNLLSGYHMLTDQDKMGDRFKMMAFFPLVLTEFIKKFPVAGFEDIKY</sequence>
<dbReference type="PANTHER" id="PTHR12049:SF7">
    <property type="entry name" value="PROTEIN ARGININE METHYLTRANSFERASE NDUFAF7, MITOCHONDRIAL"/>
    <property type="match status" value="1"/>
</dbReference>
<evidence type="ECO:0000256" key="2">
    <source>
        <dbReference type="ARBA" id="ARBA00005891"/>
    </source>
</evidence>
<organism evidence="8 9">
    <name type="scientific">Rhynocoris fuscipes</name>
    <dbReference type="NCBI Taxonomy" id="488301"/>
    <lineage>
        <taxon>Eukaryota</taxon>
        <taxon>Metazoa</taxon>
        <taxon>Ecdysozoa</taxon>
        <taxon>Arthropoda</taxon>
        <taxon>Hexapoda</taxon>
        <taxon>Insecta</taxon>
        <taxon>Pterygota</taxon>
        <taxon>Neoptera</taxon>
        <taxon>Paraneoptera</taxon>
        <taxon>Hemiptera</taxon>
        <taxon>Heteroptera</taxon>
        <taxon>Panheteroptera</taxon>
        <taxon>Cimicomorpha</taxon>
        <taxon>Reduviidae</taxon>
        <taxon>Harpactorinae</taxon>
        <taxon>Harpactorini</taxon>
        <taxon>Rhynocoris</taxon>
    </lineage>
</organism>
<dbReference type="SUPFAM" id="SSF53335">
    <property type="entry name" value="S-adenosyl-L-methionine-dependent methyltransferases"/>
    <property type="match status" value="1"/>
</dbReference>
<evidence type="ECO:0000313" key="9">
    <source>
        <dbReference type="Proteomes" id="UP001461498"/>
    </source>
</evidence>
<comment type="caution">
    <text evidence="8">The sequence shown here is derived from an EMBL/GenBank/DDBJ whole genome shotgun (WGS) entry which is preliminary data.</text>
</comment>
<name>A0AAW1DS79_9HEMI</name>
<evidence type="ECO:0000256" key="1">
    <source>
        <dbReference type="ARBA" id="ARBA00004173"/>
    </source>
</evidence>
<dbReference type="PANTHER" id="PTHR12049">
    <property type="entry name" value="PROTEIN ARGININE METHYLTRANSFERASE NDUFAF7, MITOCHONDRIAL"/>
    <property type="match status" value="1"/>
</dbReference>
<dbReference type="EMBL" id="JAPXFL010000001">
    <property type="protein sequence ID" value="KAK9511470.1"/>
    <property type="molecule type" value="Genomic_DNA"/>
</dbReference>
<dbReference type="GO" id="GO:0005739">
    <property type="term" value="C:mitochondrion"/>
    <property type="evidence" value="ECO:0007669"/>
    <property type="project" value="UniProtKB-SubCell"/>
</dbReference>
<dbReference type="InterPro" id="IPR003788">
    <property type="entry name" value="NDUFAF7"/>
</dbReference>
<dbReference type="Proteomes" id="UP001461498">
    <property type="component" value="Unassembled WGS sequence"/>
</dbReference>
<reference evidence="8 9" key="1">
    <citation type="submission" date="2022-12" db="EMBL/GenBank/DDBJ databases">
        <title>Chromosome-level genome assembly of true bugs.</title>
        <authorList>
            <person name="Ma L."/>
            <person name="Li H."/>
        </authorList>
    </citation>
    <scope>NUCLEOTIDE SEQUENCE [LARGE SCALE GENOMIC DNA]</scope>
    <source>
        <strain evidence="8">Lab_2022b</strain>
    </source>
</reference>
<evidence type="ECO:0000256" key="6">
    <source>
        <dbReference type="ARBA" id="ARBA00048612"/>
    </source>
</evidence>
<dbReference type="InterPro" id="IPR029063">
    <property type="entry name" value="SAM-dependent_MTases_sf"/>
</dbReference>
<dbReference type="AlphaFoldDB" id="A0AAW1DS79"/>
<evidence type="ECO:0000256" key="5">
    <source>
        <dbReference type="ARBA" id="ARBA00023128"/>
    </source>
</evidence>